<evidence type="ECO:0000256" key="2">
    <source>
        <dbReference type="ARBA" id="ARBA00023002"/>
    </source>
</evidence>
<dbReference type="Pfam" id="PF02615">
    <property type="entry name" value="Ldh_2"/>
    <property type="match status" value="1"/>
</dbReference>
<dbReference type="PANTHER" id="PTHR11091">
    <property type="entry name" value="OXIDOREDUCTASE-RELATED"/>
    <property type="match status" value="1"/>
</dbReference>
<dbReference type="Proteomes" id="UP001597417">
    <property type="component" value="Unassembled WGS sequence"/>
</dbReference>
<dbReference type="SUPFAM" id="SSF89733">
    <property type="entry name" value="L-sulfolactate dehydrogenase-like"/>
    <property type="match status" value="1"/>
</dbReference>
<evidence type="ECO:0000256" key="1">
    <source>
        <dbReference type="ARBA" id="ARBA00006056"/>
    </source>
</evidence>
<name>A0ABW5FQK6_9PSEU</name>
<comment type="similarity">
    <text evidence="1">Belongs to the LDH2/MDH2 oxidoreductase family.</text>
</comment>
<organism evidence="3 4">
    <name type="scientific">Amycolatopsis pigmentata</name>
    <dbReference type="NCBI Taxonomy" id="450801"/>
    <lineage>
        <taxon>Bacteria</taxon>
        <taxon>Bacillati</taxon>
        <taxon>Actinomycetota</taxon>
        <taxon>Actinomycetes</taxon>
        <taxon>Pseudonocardiales</taxon>
        <taxon>Pseudonocardiaceae</taxon>
        <taxon>Amycolatopsis</taxon>
    </lineage>
</organism>
<dbReference type="InterPro" id="IPR036111">
    <property type="entry name" value="Mal/L-sulfo/L-lacto_DH-like_sf"/>
</dbReference>
<gene>
    <name evidence="3" type="ORF">ACFSXZ_09180</name>
</gene>
<sequence>MKVDIEQLRRDVRAVLAHHGVPDEEAEVGAEMCLDAELRGHGSHGVRLLRNVVAQYRHTAERRSEPKVVHETPVSARFDGGFHLSWFAHRSAVDIAIAKAERSGIAIVSAAGAGVSGALSYLAERMAGAGLVGIAINSSPVTVVAPGTSVPSLGTNPLAIAVPRRSRPPLVLDMATSSIAFNQILRARDLGQELPAGVATDGSGNATRDPAAAIDPVSGRGRILPFGGHRGFGLALMLELMVSAGVTGRTGEDKRGPFVQEPADFSGFYLAYHPDLVGDPAAGAVATERLLSELTGEGVRLPGEVARVRRDRCYDEGVVELDYDVLEMLRELTNA</sequence>
<accession>A0ABW5FQK6</accession>
<keyword evidence="2" id="KW-0560">Oxidoreductase</keyword>
<keyword evidence="4" id="KW-1185">Reference proteome</keyword>
<dbReference type="EMBL" id="JBHUKR010000006">
    <property type="protein sequence ID" value="MFD2416504.1"/>
    <property type="molecule type" value="Genomic_DNA"/>
</dbReference>
<comment type="caution">
    <text evidence="3">The sequence shown here is derived from an EMBL/GenBank/DDBJ whole genome shotgun (WGS) entry which is preliminary data.</text>
</comment>
<dbReference type="PANTHER" id="PTHR11091:SF0">
    <property type="entry name" value="MALATE DEHYDROGENASE"/>
    <property type="match status" value="1"/>
</dbReference>
<reference evidence="4" key="1">
    <citation type="journal article" date="2019" name="Int. J. Syst. Evol. Microbiol.">
        <title>The Global Catalogue of Microorganisms (GCM) 10K type strain sequencing project: providing services to taxonomists for standard genome sequencing and annotation.</title>
        <authorList>
            <consortium name="The Broad Institute Genomics Platform"/>
            <consortium name="The Broad Institute Genome Sequencing Center for Infectious Disease"/>
            <person name="Wu L."/>
            <person name="Ma J."/>
        </authorList>
    </citation>
    <scope>NUCLEOTIDE SEQUENCE [LARGE SCALE GENOMIC DNA]</scope>
    <source>
        <strain evidence="4">CGMCC 4.7645</strain>
    </source>
</reference>
<dbReference type="Gene3D" id="1.10.1530.10">
    <property type="match status" value="1"/>
</dbReference>
<evidence type="ECO:0000313" key="4">
    <source>
        <dbReference type="Proteomes" id="UP001597417"/>
    </source>
</evidence>
<proteinExistence type="inferred from homology"/>
<dbReference type="InterPro" id="IPR043143">
    <property type="entry name" value="Mal/L-sulf/L-lact_DH-like_NADP"/>
</dbReference>
<dbReference type="Gene3D" id="3.30.1370.60">
    <property type="entry name" value="Hypothetical oxidoreductase yiak, domain 2"/>
    <property type="match status" value="1"/>
</dbReference>
<protein>
    <submittedName>
        <fullName evidence="3">Ldh family oxidoreductase</fullName>
    </submittedName>
</protein>
<dbReference type="InterPro" id="IPR003767">
    <property type="entry name" value="Malate/L-lactate_DH-like"/>
</dbReference>
<dbReference type="InterPro" id="IPR043144">
    <property type="entry name" value="Mal/L-sulf/L-lact_DH-like_ah"/>
</dbReference>
<evidence type="ECO:0000313" key="3">
    <source>
        <dbReference type="EMBL" id="MFD2416504.1"/>
    </source>
</evidence>
<dbReference type="RefSeq" id="WP_378263344.1">
    <property type="nucleotide sequence ID" value="NZ_JBHUKR010000006.1"/>
</dbReference>